<dbReference type="Proteomes" id="UP000199400">
    <property type="component" value="Unassembled WGS sequence"/>
</dbReference>
<sequence>MPTATGAGWVDPGPARTSIDARSSTAEFSARPPRHRSRATTVPGKKGQKPRQKRAWVQGEAKYGLEHGPPGPSARANPVYVRELQEDLIWLGYLSTSRGSVTPGEFDVFTLGAVLGFKQDLIEIYGIATSHKRIDVKPGSVRAGEFSTAIWSQPKFLSPVRIMLDWVTALRGGGKRKGVFGVAKALVSNVQNNLAKAKTAKKFRAYLERFEHHRATLEALMDSWPHLAALEAVDRLFKPFAPKAATKAVGELAPVPPGKQPKHDDSGALAADAVWSSEGYNARDMNRSFFLADLNKALEAVKKTLAHLDDLRGRMAALRPAAEVDAEWTPAKSAAEQTVTTLTTLLGLVRYWILDSPTQVTAWLAHIVEMGTVDQPTAVYLKALREGGKIGPGRRPAYPLQPLTSKDDFASPDALATFLREECTKRTPNAPGAKSTTMPEIVALQFFGNETGLKFTHSLAPFNTRAEDKDTRLVMLGVDTNSYRKGSFDAVFHAGGDWFWSRGWGVGQATEANGTLDGMQLRRGLPILPPGSDAVQHPKAYVDSKTSITDAMTRKVLAKYNRTMRRDCTFGGVPFGAYYDCHSCLKRFFDENLRGVGKYGEGGAFVPKNETVLGNPDHSDGFFLDLERYTPFSRGKDGVEDPDAAKRYRRLFNADPGPVDPNVAQVLRKMDGATAIATAAEVVAKAAGVDKATLVAAVQAHVKARTQLPCSWLQVRISYAGKGEQAFSSRFDLLDVVGDLKASNDTVIKHIKEASELRRS</sequence>
<gene>
    <name evidence="2" type="ORF">SAMN02745121_06838</name>
</gene>
<evidence type="ECO:0000313" key="2">
    <source>
        <dbReference type="EMBL" id="SFF08616.1"/>
    </source>
</evidence>
<reference evidence="3" key="1">
    <citation type="submission" date="2016-10" db="EMBL/GenBank/DDBJ databases">
        <authorList>
            <person name="Varghese N."/>
            <person name="Submissions S."/>
        </authorList>
    </citation>
    <scope>NUCLEOTIDE SEQUENCE [LARGE SCALE GENOMIC DNA]</scope>
    <source>
        <strain evidence="3">ATCC 25963</strain>
    </source>
</reference>
<accession>A0A1I2FVT2</accession>
<protein>
    <submittedName>
        <fullName evidence="2">Uncharacterized protein</fullName>
    </submittedName>
</protein>
<name>A0A1I2FVT2_9BACT</name>
<dbReference type="RefSeq" id="WP_170136213.1">
    <property type="nucleotide sequence ID" value="NZ_FOMX01000028.1"/>
</dbReference>
<organism evidence="2 3">
    <name type="scientific">Nannocystis exedens</name>
    <dbReference type="NCBI Taxonomy" id="54"/>
    <lineage>
        <taxon>Bacteria</taxon>
        <taxon>Pseudomonadati</taxon>
        <taxon>Myxococcota</taxon>
        <taxon>Polyangia</taxon>
        <taxon>Nannocystales</taxon>
        <taxon>Nannocystaceae</taxon>
        <taxon>Nannocystis</taxon>
    </lineage>
</organism>
<evidence type="ECO:0000313" key="3">
    <source>
        <dbReference type="Proteomes" id="UP000199400"/>
    </source>
</evidence>
<dbReference type="EMBL" id="FOMX01000028">
    <property type="protein sequence ID" value="SFF08616.1"/>
    <property type="molecule type" value="Genomic_DNA"/>
</dbReference>
<dbReference type="AlphaFoldDB" id="A0A1I2FVT2"/>
<proteinExistence type="predicted"/>
<keyword evidence="3" id="KW-1185">Reference proteome</keyword>
<evidence type="ECO:0000256" key="1">
    <source>
        <dbReference type="SAM" id="MobiDB-lite"/>
    </source>
</evidence>
<dbReference type="STRING" id="54.SAMN02745121_06838"/>
<feature type="region of interest" description="Disordered" evidence="1">
    <location>
        <begin position="1"/>
        <end position="55"/>
    </location>
</feature>